<accession>X6P2B9</accession>
<proteinExistence type="predicted"/>
<keyword evidence="2" id="KW-1133">Transmembrane helix</keyword>
<keyword evidence="2" id="KW-0812">Transmembrane</keyword>
<feature type="transmembrane region" description="Helical" evidence="2">
    <location>
        <begin position="230"/>
        <end position="252"/>
    </location>
</feature>
<feature type="region of interest" description="Disordered" evidence="1">
    <location>
        <begin position="75"/>
        <end position="106"/>
    </location>
</feature>
<keyword evidence="2" id="KW-0472">Membrane</keyword>
<protein>
    <submittedName>
        <fullName evidence="3">Uncharacterized protein</fullName>
    </submittedName>
</protein>
<sequence>IYVEMKKAISFTDGNNVRESDENIDLKTTERRVKEHLDSNGNVQRVEDDNQQFVYFLFLFLLFCDCVYTQGIKVNNENSDKGKSSSTAKQNWKAHNKGNKSNEANNQINANANKTNLDLFSVGNPTPQEIEWRKAQLTPHALVIHESRLLPALAKSLGMEDEEEANKTWTRKVSSFVKKFSRRIRTKVIGDQSFEEITDNVRVKYKEVQERIDSSQDPHLVALRNLLDRVYYYFFFCMCVFDNILYCANYVYCYNICFKMMCATLM</sequence>
<evidence type="ECO:0000256" key="2">
    <source>
        <dbReference type="SAM" id="Phobius"/>
    </source>
</evidence>
<feature type="non-terminal residue" evidence="3">
    <location>
        <position position="1"/>
    </location>
</feature>
<evidence type="ECO:0000313" key="3">
    <source>
        <dbReference type="EMBL" id="ETO32283.1"/>
    </source>
</evidence>
<dbReference type="EMBL" id="ASPP01004322">
    <property type="protein sequence ID" value="ETO32283.1"/>
    <property type="molecule type" value="Genomic_DNA"/>
</dbReference>
<name>X6P2B9_RETFI</name>
<dbReference type="AlphaFoldDB" id="X6P2B9"/>
<dbReference type="Proteomes" id="UP000023152">
    <property type="component" value="Unassembled WGS sequence"/>
</dbReference>
<gene>
    <name evidence="3" type="ORF">RFI_04833</name>
</gene>
<keyword evidence="4" id="KW-1185">Reference proteome</keyword>
<organism evidence="3 4">
    <name type="scientific">Reticulomyxa filosa</name>
    <dbReference type="NCBI Taxonomy" id="46433"/>
    <lineage>
        <taxon>Eukaryota</taxon>
        <taxon>Sar</taxon>
        <taxon>Rhizaria</taxon>
        <taxon>Retaria</taxon>
        <taxon>Foraminifera</taxon>
        <taxon>Monothalamids</taxon>
        <taxon>Reticulomyxidae</taxon>
        <taxon>Reticulomyxa</taxon>
    </lineage>
</organism>
<evidence type="ECO:0000313" key="4">
    <source>
        <dbReference type="Proteomes" id="UP000023152"/>
    </source>
</evidence>
<comment type="caution">
    <text evidence="3">The sequence shown here is derived from an EMBL/GenBank/DDBJ whole genome shotgun (WGS) entry which is preliminary data.</text>
</comment>
<reference evidence="3 4" key="1">
    <citation type="journal article" date="2013" name="Curr. Biol.">
        <title>The Genome of the Foraminiferan Reticulomyxa filosa.</title>
        <authorList>
            <person name="Glockner G."/>
            <person name="Hulsmann N."/>
            <person name="Schleicher M."/>
            <person name="Noegel A.A."/>
            <person name="Eichinger L."/>
            <person name="Gallinger C."/>
            <person name="Pawlowski J."/>
            <person name="Sierra R."/>
            <person name="Euteneuer U."/>
            <person name="Pillet L."/>
            <person name="Moustafa A."/>
            <person name="Platzer M."/>
            <person name="Groth M."/>
            <person name="Szafranski K."/>
            <person name="Schliwa M."/>
        </authorList>
    </citation>
    <scope>NUCLEOTIDE SEQUENCE [LARGE SCALE GENOMIC DNA]</scope>
</reference>
<feature type="transmembrane region" description="Helical" evidence="2">
    <location>
        <begin position="53"/>
        <end position="71"/>
    </location>
</feature>
<evidence type="ECO:0000256" key="1">
    <source>
        <dbReference type="SAM" id="MobiDB-lite"/>
    </source>
</evidence>